<dbReference type="SUPFAM" id="SSF103473">
    <property type="entry name" value="MFS general substrate transporter"/>
    <property type="match status" value="1"/>
</dbReference>
<dbReference type="Pfam" id="PF07690">
    <property type="entry name" value="MFS_1"/>
    <property type="match status" value="1"/>
</dbReference>
<sequence length="231" mass="25021">MDDTQRTGWQKRILLFLTSQCITLFGSTLVQMALVWYATMQTSSGVWVAAFTVCSYLPQFLISFIGGVWADRYHRKKLIIGADLLIAFVTFVMVLAIPHISSEPALLGGLLVMSVIRSLGAGIQTPAVNAVIPQLAPEDQLMRYNGINATMQSIVNFAAPAAAGAVFAISTLRMTLMIDIVTAILGTGLLSCLALPKQNISIEKASVFSDMKIGVKYAFADKLIGKLLIIY</sequence>
<protein>
    <recommendedName>
        <fullName evidence="8">Major facilitator superfamily (MFS) profile domain-containing protein</fullName>
    </recommendedName>
</protein>
<dbReference type="EMBL" id="ACIO01000914">
    <property type="protein sequence ID" value="EFC94835.1"/>
    <property type="molecule type" value="Genomic_DNA"/>
</dbReference>
<dbReference type="GO" id="GO:0005886">
    <property type="term" value="C:plasma membrane"/>
    <property type="evidence" value="ECO:0007669"/>
    <property type="project" value="UniProtKB-SubCell"/>
</dbReference>
<keyword evidence="3" id="KW-1003">Cell membrane</keyword>
<dbReference type="PROSITE" id="PS50850">
    <property type="entry name" value="MFS"/>
    <property type="match status" value="1"/>
</dbReference>
<evidence type="ECO:0000256" key="7">
    <source>
        <dbReference type="SAM" id="Phobius"/>
    </source>
</evidence>
<feature type="domain" description="Major facilitator superfamily (MFS) profile" evidence="8">
    <location>
        <begin position="12"/>
        <end position="231"/>
    </location>
</feature>
<dbReference type="InterPro" id="IPR036259">
    <property type="entry name" value="MFS_trans_sf"/>
</dbReference>
<evidence type="ECO:0000256" key="5">
    <source>
        <dbReference type="ARBA" id="ARBA00022989"/>
    </source>
</evidence>
<dbReference type="AlphaFoldDB" id="D3ATM2"/>
<evidence type="ECO:0000256" key="3">
    <source>
        <dbReference type="ARBA" id="ARBA00022475"/>
    </source>
</evidence>
<feature type="transmembrane region" description="Helical" evidence="7">
    <location>
        <begin position="176"/>
        <end position="195"/>
    </location>
</feature>
<feature type="non-terminal residue" evidence="9">
    <location>
        <position position="231"/>
    </location>
</feature>
<name>D3ATM2_9FIRM</name>
<feature type="transmembrane region" description="Helical" evidence="7">
    <location>
        <begin position="153"/>
        <end position="170"/>
    </location>
</feature>
<evidence type="ECO:0000256" key="2">
    <source>
        <dbReference type="ARBA" id="ARBA00022448"/>
    </source>
</evidence>
<dbReference type="PANTHER" id="PTHR43266">
    <property type="entry name" value="MACROLIDE-EFFLUX PROTEIN"/>
    <property type="match status" value="1"/>
</dbReference>
<gene>
    <name evidence="9" type="ORF">CLOSTHATH_06981</name>
</gene>
<evidence type="ECO:0000256" key="4">
    <source>
        <dbReference type="ARBA" id="ARBA00022692"/>
    </source>
</evidence>
<keyword evidence="5 7" id="KW-1133">Transmembrane helix</keyword>
<keyword evidence="6 7" id="KW-0472">Membrane</keyword>
<evidence type="ECO:0000256" key="1">
    <source>
        <dbReference type="ARBA" id="ARBA00004651"/>
    </source>
</evidence>
<dbReference type="HOGENOM" id="CLU_115348_0_0_9"/>
<dbReference type="RefSeq" id="WP_006777385.1">
    <property type="nucleotide sequence ID" value="NZ_GG667940.1"/>
</dbReference>
<accession>D3ATM2</accession>
<evidence type="ECO:0000256" key="6">
    <source>
        <dbReference type="ARBA" id="ARBA00023136"/>
    </source>
</evidence>
<feature type="transmembrane region" description="Helical" evidence="7">
    <location>
        <begin position="44"/>
        <end position="66"/>
    </location>
</feature>
<dbReference type="InterPro" id="IPR020846">
    <property type="entry name" value="MFS_dom"/>
</dbReference>
<feature type="transmembrane region" description="Helical" evidence="7">
    <location>
        <begin position="12"/>
        <end position="38"/>
    </location>
</feature>
<dbReference type="GO" id="GO:0022857">
    <property type="term" value="F:transmembrane transporter activity"/>
    <property type="evidence" value="ECO:0007669"/>
    <property type="project" value="InterPro"/>
</dbReference>
<evidence type="ECO:0000259" key="8">
    <source>
        <dbReference type="PROSITE" id="PS50850"/>
    </source>
</evidence>
<comment type="subcellular location">
    <subcellularLocation>
        <location evidence="1">Cell membrane</location>
        <topology evidence="1">Multi-pass membrane protein</topology>
    </subcellularLocation>
</comment>
<dbReference type="Proteomes" id="UP000004968">
    <property type="component" value="Unassembled WGS sequence"/>
</dbReference>
<feature type="transmembrane region" description="Helical" evidence="7">
    <location>
        <begin position="106"/>
        <end position="132"/>
    </location>
</feature>
<reference evidence="9 10" key="1">
    <citation type="submission" date="2010-01" db="EMBL/GenBank/DDBJ databases">
        <authorList>
            <person name="Weinstock G."/>
            <person name="Sodergren E."/>
            <person name="Clifton S."/>
            <person name="Fulton L."/>
            <person name="Fulton B."/>
            <person name="Courtney L."/>
            <person name="Fronick C."/>
            <person name="Harrison M."/>
            <person name="Strong C."/>
            <person name="Farmer C."/>
            <person name="Delahaunty K."/>
            <person name="Markovic C."/>
            <person name="Hall O."/>
            <person name="Minx P."/>
            <person name="Tomlinson C."/>
            <person name="Mitreva M."/>
            <person name="Nelson J."/>
            <person name="Hou S."/>
            <person name="Wollam A."/>
            <person name="Pepin K.H."/>
            <person name="Johnson M."/>
            <person name="Bhonagiri V."/>
            <person name="Nash W.E."/>
            <person name="Warren W."/>
            <person name="Chinwalla A."/>
            <person name="Mardis E.R."/>
            <person name="Wilson R.K."/>
        </authorList>
    </citation>
    <scope>NUCLEOTIDE SEQUENCE [LARGE SCALE GENOMIC DNA]</scope>
    <source>
        <strain evidence="9 10">DSM 13479</strain>
    </source>
</reference>
<comment type="caution">
    <text evidence="9">The sequence shown here is derived from an EMBL/GenBank/DDBJ whole genome shotgun (WGS) entry which is preliminary data.</text>
</comment>
<dbReference type="PANTHER" id="PTHR43266:SF10">
    <property type="entry name" value="BACILYSIN EXPORTER BACE-RELATED"/>
    <property type="match status" value="1"/>
</dbReference>
<organism evidence="9 10">
    <name type="scientific">Hungatella hathewayi DSM 13479</name>
    <dbReference type="NCBI Taxonomy" id="566550"/>
    <lineage>
        <taxon>Bacteria</taxon>
        <taxon>Bacillati</taxon>
        <taxon>Bacillota</taxon>
        <taxon>Clostridia</taxon>
        <taxon>Lachnospirales</taxon>
        <taxon>Lachnospiraceae</taxon>
        <taxon>Hungatella</taxon>
    </lineage>
</organism>
<dbReference type="InterPro" id="IPR011701">
    <property type="entry name" value="MFS"/>
</dbReference>
<keyword evidence="2" id="KW-0813">Transport</keyword>
<keyword evidence="4 7" id="KW-0812">Transmembrane</keyword>
<evidence type="ECO:0000313" key="10">
    <source>
        <dbReference type="Proteomes" id="UP000004968"/>
    </source>
</evidence>
<dbReference type="Gene3D" id="1.20.1250.20">
    <property type="entry name" value="MFS general substrate transporter like domains"/>
    <property type="match status" value="1"/>
</dbReference>
<proteinExistence type="predicted"/>
<evidence type="ECO:0000313" key="9">
    <source>
        <dbReference type="EMBL" id="EFC94835.1"/>
    </source>
</evidence>
<feature type="transmembrane region" description="Helical" evidence="7">
    <location>
        <begin position="78"/>
        <end position="100"/>
    </location>
</feature>